<evidence type="ECO:0000259" key="3">
    <source>
        <dbReference type="PROSITE" id="PS50102"/>
    </source>
</evidence>
<dbReference type="Gene3D" id="3.30.70.330">
    <property type="match status" value="1"/>
</dbReference>
<dbReference type="SMART" id="SM00360">
    <property type="entry name" value="RRM"/>
    <property type="match status" value="1"/>
</dbReference>
<dbReference type="GO" id="GO:0000398">
    <property type="term" value="P:mRNA splicing, via spliceosome"/>
    <property type="evidence" value="ECO:0007669"/>
    <property type="project" value="TreeGrafter"/>
</dbReference>
<proteinExistence type="predicted"/>
<dbReference type="CDD" id="cd21134">
    <property type="entry name" value="YTH"/>
    <property type="match status" value="1"/>
</dbReference>
<dbReference type="SUPFAM" id="SSF54928">
    <property type="entry name" value="RNA-binding domain, RBD"/>
    <property type="match status" value="1"/>
</dbReference>
<keyword evidence="1" id="KW-0694">RNA-binding</keyword>
<dbReference type="InterPro" id="IPR035979">
    <property type="entry name" value="RBD_domain_sf"/>
</dbReference>
<name>A0A3M6YJF1_HORWE</name>
<dbReference type="Pfam" id="PF04146">
    <property type="entry name" value="YTH"/>
    <property type="match status" value="1"/>
</dbReference>
<feature type="region of interest" description="Disordered" evidence="2">
    <location>
        <begin position="289"/>
        <end position="313"/>
    </location>
</feature>
<evidence type="ECO:0000313" key="6">
    <source>
        <dbReference type="Proteomes" id="UP000282582"/>
    </source>
</evidence>
<dbReference type="GO" id="GO:1990247">
    <property type="term" value="F:N6-methyladenosine-containing RNA reader activity"/>
    <property type="evidence" value="ECO:0007669"/>
    <property type="project" value="TreeGrafter"/>
</dbReference>
<evidence type="ECO:0000259" key="4">
    <source>
        <dbReference type="PROSITE" id="PS50882"/>
    </source>
</evidence>
<comment type="caution">
    <text evidence="5">The sequence shown here is derived from an EMBL/GenBank/DDBJ whole genome shotgun (WGS) entry which is preliminary data.</text>
</comment>
<feature type="compositionally biased region" description="Basic and acidic residues" evidence="2">
    <location>
        <begin position="289"/>
        <end position="301"/>
    </location>
</feature>
<feature type="domain" description="YTH" evidence="4">
    <location>
        <begin position="170"/>
        <end position="364"/>
    </location>
</feature>
<dbReference type="Proteomes" id="UP000282582">
    <property type="component" value="Unassembled WGS sequence"/>
</dbReference>
<sequence>MGLAPCNAAPVVPFNPRGPPRKPRQSGYAIWVGNLPPSASIADLKDYFSRGATRDIESLFLMSRSNCAFVNYHTEAACVAAMNRFHNSCFEERRLVCRLRRGAAASDASATAAENLASLSVSVDTGAAATDSESPEPLIVGDTKAAATARAAMGTAEPPAGNSSPQTPREKFFVLKSLTTQDLEASVRSGTWATQVHIEQALNKAYDEMENVILIFSANKSGEYFGYARMASKPFDKLVDLKTTSAGTEHVQDLGSPRSIPTPPTATAPKGHIIDDSARGTIFWEAEHSGDEAKSVTKEDGGDGQGPGQGQSRQFRIEWRSTARLPFYRTCGLRNPFNANREVKIARDGTEIEPSVGAKLVQMFHRNPSGVLSSVQATWTQTSPPKPMLGAKGFYELS</sequence>
<dbReference type="PROSITE" id="PS50882">
    <property type="entry name" value="YTH"/>
    <property type="match status" value="1"/>
</dbReference>
<dbReference type="Gene3D" id="3.10.590.10">
    <property type="entry name" value="ph1033 like domains"/>
    <property type="match status" value="1"/>
</dbReference>
<dbReference type="GO" id="GO:0000381">
    <property type="term" value="P:regulation of alternative mRNA splicing, via spliceosome"/>
    <property type="evidence" value="ECO:0007669"/>
    <property type="project" value="TreeGrafter"/>
</dbReference>
<gene>
    <name evidence="5" type="ORF">D0868_07632</name>
</gene>
<dbReference type="GO" id="GO:0003729">
    <property type="term" value="F:mRNA binding"/>
    <property type="evidence" value="ECO:0007669"/>
    <property type="project" value="TreeGrafter"/>
</dbReference>
<dbReference type="PROSITE" id="PS50102">
    <property type="entry name" value="RRM"/>
    <property type="match status" value="1"/>
</dbReference>
<dbReference type="GO" id="GO:0005654">
    <property type="term" value="C:nucleoplasm"/>
    <property type="evidence" value="ECO:0007669"/>
    <property type="project" value="TreeGrafter"/>
</dbReference>
<dbReference type="InterPro" id="IPR007275">
    <property type="entry name" value="YTH_domain"/>
</dbReference>
<evidence type="ECO:0008006" key="7">
    <source>
        <dbReference type="Google" id="ProtNLM"/>
    </source>
</evidence>
<protein>
    <recommendedName>
        <fullName evidence="7">YTH domain-containing protein</fullName>
    </recommendedName>
</protein>
<feature type="region of interest" description="Disordered" evidence="2">
    <location>
        <begin position="248"/>
        <end position="272"/>
    </location>
</feature>
<dbReference type="Pfam" id="PF25701">
    <property type="entry name" value="RRM_YTH1"/>
    <property type="match status" value="1"/>
</dbReference>
<evidence type="ECO:0000256" key="2">
    <source>
        <dbReference type="SAM" id="MobiDB-lite"/>
    </source>
</evidence>
<accession>A0A3M6YJF1</accession>
<feature type="domain" description="RRM" evidence="3">
    <location>
        <begin position="28"/>
        <end position="102"/>
    </location>
</feature>
<dbReference type="EMBL" id="QWIK01000637">
    <property type="protein sequence ID" value="RMY03103.1"/>
    <property type="molecule type" value="Genomic_DNA"/>
</dbReference>
<dbReference type="CDD" id="cd00590">
    <property type="entry name" value="RRM_SF"/>
    <property type="match status" value="1"/>
</dbReference>
<evidence type="ECO:0000256" key="1">
    <source>
        <dbReference type="PROSITE-ProRule" id="PRU00176"/>
    </source>
</evidence>
<dbReference type="InterPro" id="IPR000504">
    <property type="entry name" value="RRM_dom"/>
</dbReference>
<evidence type="ECO:0000313" key="5">
    <source>
        <dbReference type="EMBL" id="RMY03103.1"/>
    </source>
</evidence>
<dbReference type="AlphaFoldDB" id="A0A3M6YJF1"/>
<dbReference type="PANTHER" id="PTHR12357:SF3">
    <property type="entry name" value="YTH DOMAIN-CONTAINING PROTEIN 1"/>
    <property type="match status" value="1"/>
</dbReference>
<dbReference type="InterPro" id="IPR045168">
    <property type="entry name" value="YTH_prot"/>
</dbReference>
<dbReference type="InterPro" id="IPR057720">
    <property type="entry name" value="RRM_YTH1"/>
</dbReference>
<dbReference type="InterPro" id="IPR012677">
    <property type="entry name" value="Nucleotide-bd_a/b_plait_sf"/>
</dbReference>
<reference evidence="5 6" key="1">
    <citation type="journal article" date="2018" name="BMC Genomics">
        <title>Genomic evidence for intraspecific hybridization in a clonal and extremely halotolerant yeast.</title>
        <authorList>
            <person name="Gostincar C."/>
            <person name="Stajich J.E."/>
            <person name="Zupancic J."/>
            <person name="Zalar P."/>
            <person name="Gunde-Cimerman N."/>
        </authorList>
    </citation>
    <scope>NUCLEOTIDE SEQUENCE [LARGE SCALE GENOMIC DNA]</scope>
    <source>
        <strain evidence="5 6">EXF-6654</strain>
    </source>
</reference>
<dbReference type="PANTHER" id="PTHR12357">
    <property type="entry name" value="YTH YT521-B HOMOLOGY DOMAIN-CONTAINING"/>
    <property type="match status" value="1"/>
</dbReference>
<organism evidence="5 6">
    <name type="scientific">Hortaea werneckii</name>
    <name type="common">Black yeast</name>
    <name type="synonym">Cladosporium werneckii</name>
    <dbReference type="NCBI Taxonomy" id="91943"/>
    <lineage>
        <taxon>Eukaryota</taxon>
        <taxon>Fungi</taxon>
        <taxon>Dikarya</taxon>
        <taxon>Ascomycota</taxon>
        <taxon>Pezizomycotina</taxon>
        <taxon>Dothideomycetes</taxon>
        <taxon>Dothideomycetidae</taxon>
        <taxon>Mycosphaerellales</taxon>
        <taxon>Teratosphaeriaceae</taxon>
        <taxon>Hortaea</taxon>
    </lineage>
</organism>